<dbReference type="EMBL" id="GBRH01270164">
    <property type="protein sequence ID" value="JAD27731.1"/>
    <property type="molecule type" value="Transcribed_RNA"/>
</dbReference>
<evidence type="ECO:0000313" key="2">
    <source>
        <dbReference type="EMBL" id="JAD27731.1"/>
    </source>
</evidence>
<organism evidence="2">
    <name type="scientific">Arundo donax</name>
    <name type="common">Giant reed</name>
    <name type="synonym">Donax arundinaceus</name>
    <dbReference type="NCBI Taxonomy" id="35708"/>
    <lineage>
        <taxon>Eukaryota</taxon>
        <taxon>Viridiplantae</taxon>
        <taxon>Streptophyta</taxon>
        <taxon>Embryophyta</taxon>
        <taxon>Tracheophyta</taxon>
        <taxon>Spermatophyta</taxon>
        <taxon>Magnoliopsida</taxon>
        <taxon>Liliopsida</taxon>
        <taxon>Poales</taxon>
        <taxon>Poaceae</taxon>
        <taxon>PACMAD clade</taxon>
        <taxon>Arundinoideae</taxon>
        <taxon>Arundineae</taxon>
        <taxon>Arundo</taxon>
    </lineage>
</organism>
<protein>
    <submittedName>
        <fullName evidence="2">ATP binding protein</fullName>
    </submittedName>
</protein>
<accession>A0A0A8YP45</accession>
<feature type="region of interest" description="Disordered" evidence="1">
    <location>
        <begin position="27"/>
        <end position="68"/>
    </location>
</feature>
<reference evidence="2" key="1">
    <citation type="submission" date="2014-09" db="EMBL/GenBank/DDBJ databases">
        <authorList>
            <person name="Magalhaes I.L.F."/>
            <person name="Oliveira U."/>
            <person name="Santos F.R."/>
            <person name="Vidigal T.H.D.A."/>
            <person name="Brescovit A.D."/>
            <person name="Santos A.J."/>
        </authorList>
    </citation>
    <scope>NUCLEOTIDE SEQUENCE</scope>
    <source>
        <tissue evidence="2">Shoot tissue taken approximately 20 cm above the soil surface</tissue>
    </source>
</reference>
<proteinExistence type="predicted"/>
<evidence type="ECO:0000256" key="1">
    <source>
        <dbReference type="SAM" id="MobiDB-lite"/>
    </source>
</evidence>
<name>A0A0A8YP45_ARUDO</name>
<sequence>MLQQNMEVPLRETTQPDICKQQLQFSYKSGPEKGKEGKHLPKITRPSSPTVKRNMRNLVIKPDNQVSR</sequence>
<feature type="compositionally biased region" description="Basic and acidic residues" evidence="1">
    <location>
        <begin position="30"/>
        <end position="39"/>
    </location>
</feature>
<dbReference type="AlphaFoldDB" id="A0A0A8YP45"/>
<reference evidence="2" key="2">
    <citation type="journal article" date="2015" name="Data Brief">
        <title>Shoot transcriptome of the giant reed, Arundo donax.</title>
        <authorList>
            <person name="Barrero R.A."/>
            <person name="Guerrero F.D."/>
            <person name="Moolhuijzen P."/>
            <person name="Goolsby J.A."/>
            <person name="Tidwell J."/>
            <person name="Bellgard S.E."/>
            <person name="Bellgard M.I."/>
        </authorList>
    </citation>
    <scope>NUCLEOTIDE SEQUENCE</scope>
    <source>
        <tissue evidence="2">Shoot tissue taken approximately 20 cm above the soil surface</tissue>
    </source>
</reference>